<dbReference type="EMBL" id="JANPWB010000002">
    <property type="protein sequence ID" value="KAJ1204588.1"/>
    <property type="molecule type" value="Genomic_DNA"/>
</dbReference>
<gene>
    <name evidence="1" type="ORF">NDU88_000033</name>
</gene>
<evidence type="ECO:0008006" key="3">
    <source>
        <dbReference type="Google" id="ProtNLM"/>
    </source>
</evidence>
<keyword evidence="2" id="KW-1185">Reference proteome</keyword>
<protein>
    <recommendedName>
        <fullName evidence="3">Bifunctional UDP-N-acetylglucosamine 2-epimerase/N-acetylmannosamine kinase</fullName>
    </recommendedName>
</protein>
<evidence type="ECO:0000313" key="2">
    <source>
        <dbReference type="Proteomes" id="UP001066276"/>
    </source>
</evidence>
<proteinExistence type="predicted"/>
<reference evidence="1" key="1">
    <citation type="journal article" date="2022" name="bioRxiv">
        <title>Sequencing and chromosome-scale assembly of the giantPleurodeles waltlgenome.</title>
        <authorList>
            <person name="Brown T."/>
            <person name="Elewa A."/>
            <person name="Iarovenko S."/>
            <person name="Subramanian E."/>
            <person name="Araus A.J."/>
            <person name="Petzold A."/>
            <person name="Susuki M."/>
            <person name="Suzuki K.-i.T."/>
            <person name="Hayashi T."/>
            <person name="Toyoda A."/>
            <person name="Oliveira C."/>
            <person name="Osipova E."/>
            <person name="Leigh N.D."/>
            <person name="Simon A."/>
            <person name="Yun M.H."/>
        </authorList>
    </citation>
    <scope>NUCLEOTIDE SEQUENCE</scope>
    <source>
        <strain evidence="1">20211129_DDA</strain>
        <tissue evidence="1">Liver</tissue>
    </source>
</reference>
<comment type="caution">
    <text evidence="1">The sequence shown here is derived from an EMBL/GenBank/DDBJ whole genome shotgun (WGS) entry which is preliminary data.</text>
</comment>
<dbReference type="Proteomes" id="UP001066276">
    <property type="component" value="Chromosome 1_2"/>
</dbReference>
<accession>A0AAV7VSA6</accession>
<dbReference type="AlphaFoldDB" id="A0AAV7VSA6"/>
<organism evidence="1 2">
    <name type="scientific">Pleurodeles waltl</name>
    <name type="common">Iberian ribbed newt</name>
    <dbReference type="NCBI Taxonomy" id="8319"/>
    <lineage>
        <taxon>Eukaryota</taxon>
        <taxon>Metazoa</taxon>
        <taxon>Chordata</taxon>
        <taxon>Craniata</taxon>
        <taxon>Vertebrata</taxon>
        <taxon>Euteleostomi</taxon>
        <taxon>Amphibia</taxon>
        <taxon>Batrachia</taxon>
        <taxon>Caudata</taxon>
        <taxon>Salamandroidea</taxon>
        <taxon>Salamandridae</taxon>
        <taxon>Pleurodelinae</taxon>
        <taxon>Pleurodeles</taxon>
    </lineage>
</organism>
<feature type="non-terminal residue" evidence="1">
    <location>
        <position position="66"/>
    </location>
</feature>
<dbReference type="SUPFAM" id="SSF53756">
    <property type="entry name" value="UDP-Glycosyltransferase/glycogen phosphorylase"/>
    <property type="match status" value="1"/>
</dbReference>
<feature type="non-terminal residue" evidence="1">
    <location>
        <position position="1"/>
    </location>
</feature>
<dbReference type="Gene3D" id="3.40.50.2000">
    <property type="entry name" value="Glycogen Phosphorylase B"/>
    <property type="match status" value="1"/>
</dbReference>
<name>A0AAV7VSA6_PLEWA</name>
<evidence type="ECO:0000313" key="1">
    <source>
        <dbReference type="EMBL" id="KAJ1204588.1"/>
    </source>
</evidence>
<sequence length="66" mass="7616">ELYFHKHLNKREIMEKNINQRKIRICVATCNRADYSKVAPIMFGIKAEPDAFDLSVVVLGSHLIDD</sequence>